<reference evidence="13" key="3">
    <citation type="submission" date="2025-09" db="UniProtKB">
        <authorList>
            <consortium name="Ensembl"/>
        </authorList>
    </citation>
    <scope>IDENTIFICATION</scope>
</reference>
<comment type="similarity">
    <text evidence="2">Belongs to the type I cytokine receptor family. Type 2 subfamily.</text>
</comment>
<evidence type="ECO:0000256" key="5">
    <source>
        <dbReference type="ARBA" id="ARBA00022737"/>
    </source>
</evidence>
<evidence type="ECO:0000256" key="1">
    <source>
        <dbReference type="ARBA" id="ARBA00004479"/>
    </source>
</evidence>
<name>A0AAQ4RGU9_GASAC</name>
<dbReference type="PROSITE" id="PS01353">
    <property type="entry name" value="HEMATOPO_REC_L_F2"/>
    <property type="match status" value="1"/>
</dbReference>
<dbReference type="AlphaFoldDB" id="A0AAQ4RGU9"/>
<dbReference type="InterPro" id="IPR003961">
    <property type="entry name" value="FN3_dom"/>
</dbReference>
<keyword evidence="10" id="KW-0325">Glycoprotein</keyword>
<proteinExistence type="inferred from homology"/>
<evidence type="ECO:0000256" key="8">
    <source>
        <dbReference type="ARBA" id="ARBA00023157"/>
    </source>
</evidence>
<dbReference type="Pfam" id="PF00041">
    <property type="entry name" value="fn3"/>
    <property type="match status" value="1"/>
</dbReference>
<dbReference type="Ensembl" id="ENSGACT00000044357.1">
    <property type="protein sequence ID" value="ENSGACP00000062976.1"/>
    <property type="gene ID" value="ENSGACG00000014528.2"/>
</dbReference>
<evidence type="ECO:0000256" key="7">
    <source>
        <dbReference type="ARBA" id="ARBA00023136"/>
    </source>
</evidence>
<dbReference type="InterPro" id="IPR052672">
    <property type="entry name" value="Type1_Cytokine_Rcpt_Type2"/>
</dbReference>
<evidence type="ECO:0000256" key="4">
    <source>
        <dbReference type="ARBA" id="ARBA00022729"/>
    </source>
</evidence>
<keyword evidence="7 11" id="KW-0472">Membrane</keyword>
<dbReference type="InterPro" id="IPR013783">
    <property type="entry name" value="Ig-like_fold"/>
</dbReference>
<keyword evidence="3 11" id="KW-0812">Transmembrane</keyword>
<keyword evidence="9" id="KW-0675">Receptor</keyword>
<sequence length="804" mass="88911">MRSAVSVGSMKSCSIWLSSKPVVQIGSSFQVYCTFKCRCTGAMYSDHPRKLQRHQEFNSTTVFVNVTNITKNITYSCDCKCAPELDPCGLDISAGYLPELPQNLSCIYEVKGNQSVVVFCTWSPGRDTFLWSHSVLWVTKNHIDGPTGCNGSSKEAGLSSAGLSSAGFTASSSDAECISVQVEARNILGSVETPTYQLWDIASPSSPVLGSPRCSSRRCIIGMNQSVWTQHVEIQFTAEPHIWTSSPDQVVQTDPVQTGPVQYWSVSSLEPFTFYQFRARSRLRLWSRWSANVSGRTQEEAPAKELDVWVPEAASDFKSLRVYWKPLSVSSARGRILGYTLRVSESNFIYNVSADVSNRTVTFCEDCEVTVWAINSKGKSPPATITTPHRKVKPQEVLPPQDVHVTGAGDHSVCISWRRPDSSPLLAAYVVEWYREGNKMEDLQWVRLGRDDNHTVVTGLKPFECYEGAVHVVYNQSSVGSSRFLGVSTGSSAPSAAPSVQETVEGNQVTVTWTELPRGERRGCLTIYTIYLEMSSSQLPPVSVPAAQRKYIIRNLSPARYSLWMTASTAGGEGRAGQKVNFSIQHETRLFPLVLCAVVGPVLMVLVCLYHSSAVKQRFRVFFQCLVLDVVPDPANSKWAKDSLQGKVMMSWDDILSSVKLRAGGSKHVHPQGKMNLQLQLSNSSGTEEEEEPDLVDVEELLLPPPPSCTETELLHPQTNYIKSFSHDSDSSAHTQTSLDSTVDYISSHGPGHMEEEVEEEEEDQEPFGFFPSHNLLTEPMEFGGKLTLNAVRIDCSDFLLSEA</sequence>
<comment type="subcellular location">
    <subcellularLocation>
        <location evidence="1">Membrane</location>
        <topology evidence="1">Single-pass type I membrane protein</topology>
    </subcellularLocation>
</comment>
<feature type="transmembrane region" description="Helical" evidence="11">
    <location>
        <begin position="590"/>
        <end position="610"/>
    </location>
</feature>
<dbReference type="GO" id="GO:0004896">
    <property type="term" value="F:cytokine receptor activity"/>
    <property type="evidence" value="ECO:0007669"/>
    <property type="project" value="InterPro"/>
</dbReference>
<evidence type="ECO:0000313" key="14">
    <source>
        <dbReference type="Proteomes" id="UP000007635"/>
    </source>
</evidence>
<feature type="domain" description="Fibronectin type-III" evidence="12">
    <location>
        <begin position="399"/>
        <end position="495"/>
    </location>
</feature>
<evidence type="ECO:0000256" key="3">
    <source>
        <dbReference type="ARBA" id="ARBA00022692"/>
    </source>
</evidence>
<dbReference type="CDD" id="cd00063">
    <property type="entry name" value="FN3"/>
    <property type="match status" value="3"/>
</dbReference>
<evidence type="ECO:0000256" key="9">
    <source>
        <dbReference type="ARBA" id="ARBA00023170"/>
    </source>
</evidence>
<protein>
    <submittedName>
        <fullName evidence="13">Interleukin 12 receptor, beta 2a</fullName>
    </submittedName>
</protein>
<keyword evidence="6 11" id="KW-1133">Transmembrane helix</keyword>
<dbReference type="InterPro" id="IPR003529">
    <property type="entry name" value="Hematopoietin_rcpt_Gp130_CS"/>
</dbReference>
<dbReference type="GO" id="GO:0005886">
    <property type="term" value="C:plasma membrane"/>
    <property type="evidence" value="ECO:0007669"/>
    <property type="project" value="UniProtKB-ARBA"/>
</dbReference>
<reference evidence="13" key="2">
    <citation type="submission" date="2025-08" db="UniProtKB">
        <authorList>
            <consortium name="Ensembl"/>
        </authorList>
    </citation>
    <scope>IDENTIFICATION</scope>
</reference>
<dbReference type="GeneTree" id="ENSGT00940000155776"/>
<keyword evidence="8" id="KW-1015">Disulfide bond</keyword>
<evidence type="ECO:0000256" key="2">
    <source>
        <dbReference type="ARBA" id="ARBA00008921"/>
    </source>
</evidence>
<dbReference type="PANTHER" id="PTHR48423:SF1">
    <property type="entry name" value="INTERLEUKIN-27 RECEPTOR SUBUNIT ALPHA"/>
    <property type="match status" value="1"/>
</dbReference>
<evidence type="ECO:0000256" key="11">
    <source>
        <dbReference type="SAM" id="Phobius"/>
    </source>
</evidence>
<dbReference type="Gene3D" id="2.60.40.10">
    <property type="entry name" value="Immunoglobulins"/>
    <property type="match status" value="5"/>
</dbReference>
<keyword evidence="4" id="KW-0732">Signal</keyword>
<dbReference type="PROSITE" id="PS50853">
    <property type="entry name" value="FN3"/>
    <property type="match status" value="1"/>
</dbReference>
<organism evidence="13 14">
    <name type="scientific">Gasterosteus aculeatus aculeatus</name>
    <name type="common">three-spined stickleback</name>
    <dbReference type="NCBI Taxonomy" id="481459"/>
    <lineage>
        <taxon>Eukaryota</taxon>
        <taxon>Metazoa</taxon>
        <taxon>Chordata</taxon>
        <taxon>Craniata</taxon>
        <taxon>Vertebrata</taxon>
        <taxon>Euteleostomi</taxon>
        <taxon>Actinopterygii</taxon>
        <taxon>Neopterygii</taxon>
        <taxon>Teleostei</taxon>
        <taxon>Neoteleostei</taxon>
        <taxon>Acanthomorphata</taxon>
        <taxon>Eupercaria</taxon>
        <taxon>Perciformes</taxon>
        <taxon>Cottioidei</taxon>
        <taxon>Gasterosteales</taxon>
        <taxon>Gasterosteidae</taxon>
        <taxon>Gasterosteus</taxon>
    </lineage>
</organism>
<keyword evidence="5" id="KW-0677">Repeat</keyword>
<evidence type="ECO:0000313" key="13">
    <source>
        <dbReference type="Ensembl" id="ENSGACP00000062976.1"/>
    </source>
</evidence>
<evidence type="ECO:0000259" key="12">
    <source>
        <dbReference type="PROSITE" id="PS50853"/>
    </source>
</evidence>
<dbReference type="SMART" id="SM00060">
    <property type="entry name" value="FN3"/>
    <property type="match status" value="4"/>
</dbReference>
<keyword evidence="14" id="KW-1185">Reference proteome</keyword>
<dbReference type="InterPro" id="IPR036116">
    <property type="entry name" value="FN3_sf"/>
</dbReference>
<dbReference type="Proteomes" id="UP000007635">
    <property type="component" value="Chromosome VIII"/>
</dbReference>
<dbReference type="PANTHER" id="PTHR48423">
    <property type="entry name" value="INTERLEUKIN-27 RECEPTOR SUBUNIT ALPHA"/>
    <property type="match status" value="1"/>
</dbReference>
<evidence type="ECO:0000256" key="10">
    <source>
        <dbReference type="ARBA" id="ARBA00023180"/>
    </source>
</evidence>
<evidence type="ECO:0000256" key="6">
    <source>
        <dbReference type="ARBA" id="ARBA00022989"/>
    </source>
</evidence>
<reference evidence="13 14" key="1">
    <citation type="journal article" date="2021" name="G3 (Bethesda)">
        <title>Improved contiguity of the threespine stickleback genome using long-read sequencing.</title>
        <authorList>
            <person name="Nath S."/>
            <person name="Shaw D.E."/>
            <person name="White M.A."/>
        </authorList>
    </citation>
    <scope>NUCLEOTIDE SEQUENCE [LARGE SCALE GENOMIC DNA]</scope>
    <source>
        <strain evidence="13 14">Lake Benthic</strain>
    </source>
</reference>
<accession>A0AAQ4RGU9</accession>
<dbReference type="SUPFAM" id="SSF49265">
    <property type="entry name" value="Fibronectin type III"/>
    <property type="match status" value="3"/>
</dbReference>